<dbReference type="EMBL" id="JALJAT010000002">
    <property type="protein sequence ID" value="KAK4473805.1"/>
    <property type="molecule type" value="Genomic_DNA"/>
</dbReference>
<evidence type="ECO:0000313" key="2">
    <source>
        <dbReference type="Proteomes" id="UP001292079"/>
    </source>
</evidence>
<comment type="caution">
    <text evidence="1">The sequence shown here is derived from an EMBL/GenBank/DDBJ whole genome shotgun (WGS) entry which is preliminary data.</text>
</comment>
<sequence length="379" mass="42481">MFLLSKLNHFTNNNNNNIAHTSQINWDSCSLTGLTSLQISCQRVDKFICIGPYLSNDNYVHLSINPWAFSNLFLTNLVDTLQLDLNINTQQINALSLAGMDGLINLLAHTSQINWDSCSLTGLTSLREVTLNCKAIFHEYLTFNSLISVIRFVDCIGEPLQFYCIKCIQDPNVHVIRIRPGLPLRQHVVKFTQLSSLSSTLINNKTNDSDTHLSPNHHLPLDSCTYGVCSDEMLCRNNLPLKQAQDRIGQPEKPIIEIVSGKQNILPTTNSIELFTFSTSSVLKTLMTTTTPSVVAQSTNTTPLYDIVVLTKFGNSIMITINYQRKSRHKMKLTRSNVLLRNHNNGAHSKSNGRIGQHDSLIIMEDGNRIELPDIVSCK</sequence>
<organism evidence="1 2">
    <name type="scientific">Schistosoma mekongi</name>
    <name type="common">Parasitic worm</name>
    <dbReference type="NCBI Taxonomy" id="38744"/>
    <lineage>
        <taxon>Eukaryota</taxon>
        <taxon>Metazoa</taxon>
        <taxon>Spiralia</taxon>
        <taxon>Lophotrochozoa</taxon>
        <taxon>Platyhelminthes</taxon>
        <taxon>Trematoda</taxon>
        <taxon>Digenea</taxon>
        <taxon>Strigeidida</taxon>
        <taxon>Schistosomatoidea</taxon>
        <taxon>Schistosomatidae</taxon>
        <taxon>Schistosoma</taxon>
    </lineage>
</organism>
<reference evidence="1" key="1">
    <citation type="submission" date="2022-04" db="EMBL/GenBank/DDBJ databases">
        <authorList>
            <person name="Xu L."/>
            <person name="Lv Z."/>
        </authorList>
    </citation>
    <scope>NUCLEOTIDE SEQUENCE</scope>
    <source>
        <strain evidence="1">LV_2022a</strain>
    </source>
</reference>
<reference evidence="1" key="2">
    <citation type="journal article" date="2023" name="Infect Dis Poverty">
        <title>Chromosome-scale genome of the human blood fluke Schistosoma mekongi and its implications for public health.</title>
        <authorList>
            <person name="Zhou M."/>
            <person name="Xu L."/>
            <person name="Xu D."/>
            <person name="Chen W."/>
            <person name="Khan J."/>
            <person name="Hu Y."/>
            <person name="Huang H."/>
            <person name="Wei H."/>
            <person name="Zhang Y."/>
            <person name="Chusongsang P."/>
            <person name="Tanasarnprasert K."/>
            <person name="Hu X."/>
            <person name="Limpanont Y."/>
            <person name="Lv Z."/>
        </authorList>
    </citation>
    <scope>NUCLEOTIDE SEQUENCE</scope>
    <source>
        <strain evidence="1">LV_2022a</strain>
    </source>
</reference>
<accession>A0AAE1ZH79</accession>
<evidence type="ECO:0000313" key="1">
    <source>
        <dbReference type="EMBL" id="KAK4473805.1"/>
    </source>
</evidence>
<keyword evidence="2" id="KW-1185">Reference proteome</keyword>
<name>A0AAE1ZH79_SCHME</name>
<dbReference type="AlphaFoldDB" id="A0AAE1ZH79"/>
<gene>
    <name evidence="1" type="ORF">MN116_002623</name>
</gene>
<protein>
    <submittedName>
        <fullName evidence="1">Uncharacterized protein</fullName>
    </submittedName>
</protein>
<proteinExistence type="predicted"/>
<dbReference type="Proteomes" id="UP001292079">
    <property type="component" value="Unassembled WGS sequence"/>
</dbReference>